<accession>A0ABD2ZHX9</accession>
<sequence length="408" mass="46288">MEEIDVPQYFLCPISLQIMRDPVTTITGITYDRESIEQWLKTSEDATCPATKQPLHRDSDLTPNHMLRRLIQAWCTTNAKYGIDRIPTPKSPLSKSYVYKLIRDLKISQFYHNALKKLDELANENIEWNRKCMVEAGVTKVVVLLIIKCFKEGKTKGLEEALRILYHIWTATPENKQIVVENNDLFESLTWVLRIHIDNHVVVKTHAIKILKVITEVSSSSSSLIGQLKLDFFMLITSILRGKLSQQAIKASLHVLIQSCPQGTNRMKIIEAGAIFDLIELELSNPEKRTTELIFCLLAQLCSCADGRAQLLKHPAGIAMISKRTLRVSSATDDRAMNIFAQITRFSATNVVLIEMLRVGAVSKLCMILQANCEAHLKKTATEILRFHSNVWNNSPCIQVYLLTRCAR</sequence>
<feature type="domain" description="U-box" evidence="6">
    <location>
        <begin position="5"/>
        <end position="81"/>
    </location>
</feature>
<gene>
    <name evidence="7" type="ORF">ACH5RR_021222</name>
</gene>
<proteinExistence type="predicted"/>
<comment type="function">
    <text evidence="5">Functions as an E3 ubiquitin ligase.</text>
</comment>
<evidence type="ECO:0000256" key="1">
    <source>
        <dbReference type="ARBA" id="ARBA00000900"/>
    </source>
</evidence>
<dbReference type="CDD" id="cd16655">
    <property type="entry name" value="RING-Ubox_WDSUB1-like"/>
    <property type="match status" value="1"/>
</dbReference>
<dbReference type="Pfam" id="PF04564">
    <property type="entry name" value="U-box"/>
    <property type="match status" value="1"/>
</dbReference>
<dbReference type="EMBL" id="JBJUIK010000009">
    <property type="protein sequence ID" value="KAL3518633.1"/>
    <property type="molecule type" value="Genomic_DNA"/>
</dbReference>
<dbReference type="InterPro" id="IPR045185">
    <property type="entry name" value="PUB22/23/24-like"/>
</dbReference>
<dbReference type="PANTHER" id="PTHR22849">
    <property type="entry name" value="WDSAM1 PROTEIN"/>
    <property type="match status" value="1"/>
</dbReference>
<dbReference type="SMART" id="SM00504">
    <property type="entry name" value="Ubox"/>
    <property type="match status" value="1"/>
</dbReference>
<dbReference type="InterPro" id="IPR003613">
    <property type="entry name" value="Ubox_domain"/>
</dbReference>
<dbReference type="Proteomes" id="UP001630127">
    <property type="component" value="Unassembled WGS sequence"/>
</dbReference>
<evidence type="ECO:0000256" key="3">
    <source>
        <dbReference type="ARBA" id="ARBA00022679"/>
    </source>
</evidence>
<dbReference type="AlphaFoldDB" id="A0ABD2ZHX9"/>
<evidence type="ECO:0000259" key="6">
    <source>
        <dbReference type="PROSITE" id="PS51698"/>
    </source>
</evidence>
<organism evidence="7 8">
    <name type="scientific">Cinchona calisaya</name>
    <dbReference type="NCBI Taxonomy" id="153742"/>
    <lineage>
        <taxon>Eukaryota</taxon>
        <taxon>Viridiplantae</taxon>
        <taxon>Streptophyta</taxon>
        <taxon>Embryophyta</taxon>
        <taxon>Tracheophyta</taxon>
        <taxon>Spermatophyta</taxon>
        <taxon>Magnoliopsida</taxon>
        <taxon>eudicotyledons</taxon>
        <taxon>Gunneridae</taxon>
        <taxon>Pentapetalae</taxon>
        <taxon>asterids</taxon>
        <taxon>lamiids</taxon>
        <taxon>Gentianales</taxon>
        <taxon>Rubiaceae</taxon>
        <taxon>Cinchonoideae</taxon>
        <taxon>Cinchoneae</taxon>
        <taxon>Cinchona</taxon>
    </lineage>
</organism>
<comment type="catalytic activity">
    <reaction evidence="1 5">
        <text>S-ubiquitinyl-[E2 ubiquitin-conjugating enzyme]-L-cysteine + [acceptor protein]-L-lysine = [E2 ubiquitin-conjugating enzyme]-L-cysteine + N(6)-ubiquitinyl-[acceptor protein]-L-lysine.</text>
        <dbReference type="EC" id="2.3.2.27"/>
    </reaction>
</comment>
<keyword evidence="8" id="KW-1185">Reference proteome</keyword>
<dbReference type="InterPro" id="IPR058678">
    <property type="entry name" value="ARM_PUB"/>
</dbReference>
<evidence type="ECO:0000313" key="7">
    <source>
        <dbReference type="EMBL" id="KAL3518633.1"/>
    </source>
</evidence>
<evidence type="ECO:0000313" key="8">
    <source>
        <dbReference type="Proteomes" id="UP001630127"/>
    </source>
</evidence>
<name>A0ABD2ZHX9_9GENT</name>
<dbReference type="EC" id="2.3.2.27" evidence="5"/>
<evidence type="ECO:0000256" key="2">
    <source>
        <dbReference type="ARBA" id="ARBA00004906"/>
    </source>
</evidence>
<dbReference type="InterPro" id="IPR016024">
    <property type="entry name" value="ARM-type_fold"/>
</dbReference>
<dbReference type="FunFam" id="3.30.40.10:FF:000442">
    <property type="entry name" value="RING-type E3 ubiquitin transferase"/>
    <property type="match status" value="1"/>
</dbReference>
<dbReference type="SUPFAM" id="SSF57850">
    <property type="entry name" value="RING/U-box"/>
    <property type="match status" value="1"/>
</dbReference>
<evidence type="ECO:0000256" key="5">
    <source>
        <dbReference type="RuleBase" id="RU369093"/>
    </source>
</evidence>
<keyword evidence="3 5" id="KW-0808">Transferase</keyword>
<dbReference type="Gene3D" id="1.25.10.10">
    <property type="entry name" value="Leucine-rich Repeat Variant"/>
    <property type="match status" value="1"/>
</dbReference>
<dbReference type="PROSITE" id="PS51698">
    <property type="entry name" value="U_BOX"/>
    <property type="match status" value="1"/>
</dbReference>
<dbReference type="GO" id="GO:0061630">
    <property type="term" value="F:ubiquitin protein ligase activity"/>
    <property type="evidence" value="ECO:0007669"/>
    <property type="project" value="UniProtKB-UniRule"/>
</dbReference>
<reference evidence="7 8" key="1">
    <citation type="submission" date="2024-11" db="EMBL/GenBank/DDBJ databases">
        <title>A near-complete genome assembly of Cinchona calisaya.</title>
        <authorList>
            <person name="Lian D.C."/>
            <person name="Zhao X.W."/>
            <person name="Wei L."/>
        </authorList>
    </citation>
    <scope>NUCLEOTIDE SEQUENCE [LARGE SCALE GENOMIC DNA]</scope>
    <source>
        <tissue evidence="7">Nenye</tissue>
    </source>
</reference>
<dbReference type="SUPFAM" id="SSF48371">
    <property type="entry name" value="ARM repeat"/>
    <property type="match status" value="1"/>
</dbReference>
<keyword evidence="4 5" id="KW-0833">Ubl conjugation pathway</keyword>
<dbReference type="Pfam" id="PF25598">
    <property type="entry name" value="ARM_PUB"/>
    <property type="match status" value="1"/>
</dbReference>
<comment type="caution">
    <text evidence="7">The sequence shown here is derived from an EMBL/GenBank/DDBJ whole genome shotgun (WGS) entry which is preliminary data.</text>
</comment>
<evidence type="ECO:0000256" key="4">
    <source>
        <dbReference type="ARBA" id="ARBA00022786"/>
    </source>
</evidence>
<dbReference type="InterPro" id="IPR013083">
    <property type="entry name" value="Znf_RING/FYVE/PHD"/>
</dbReference>
<protein>
    <recommendedName>
        <fullName evidence="5 6">U-box domain-containing protein</fullName>
        <ecNumber evidence="5">2.3.2.27</ecNumber>
    </recommendedName>
    <alternativeName>
        <fullName evidence="5">RING-type E3 ubiquitin transferase PUB</fullName>
    </alternativeName>
</protein>
<dbReference type="InterPro" id="IPR011989">
    <property type="entry name" value="ARM-like"/>
</dbReference>
<dbReference type="Gene3D" id="3.30.40.10">
    <property type="entry name" value="Zinc/RING finger domain, C3HC4 (zinc finger)"/>
    <property type="match status" value="1"/>
</dbReference>
<dbReference type="GO" id="GO:0016567">
    <property type="term" value="P:protein ubiquitination"/>
    <property type="evidence" value="ECO:0007669"/>
    <property type="project" value="UniProtKB-UniRule"/>
</dbReference>
<dbReference type="PANTHER" id="PTHR22849:SF128">
    <property type="entry name" value="U-BOX DOMAIN-CONTAINING PROTEIN"/>
    <property type="match status" value="1"/>
</dbReference>
<comment type="pathway">
    <text evidence="2 5">Protein modification; protein ubiquitination.</text>
</comment>